<keyword evidence="8 11" id="KW-0283">Flagellar rotation</keyword>
<keyword evidence="7" id="KW-0812">Transmembrane</keyword>
<evidence type="ECO:0000256" key="11">
    <source>
        <dbReference type="RuleBase" id="RU364125"/>
    </source>
</evidence>
<keyword evidence="10 11" id="KW-0472">Membrane</keyword>
<dbReference type="Pfam" id="PF03748">
    <property type="entry name" value="FliL"/>
    <property type="match status" value="1"/>
</dbReference>
<dbReference type="GO" id="GO:0006935">
    <property type="term" value="P:chemotaxis"/>
    <property type="evidence" value="ECO:0007669"/>
    <property type="project" value="UniProtKB-KW"/>
</dbReference>
<evidence type="ECO:0000256" key="8">
    <source>
        <dbReference type="ARBA" id="ARBA00022779"/>
    </source>
</evidence>
<comment type="function">
    <text evidence="1 11">Controls the rotational direction of flagella during chemotaxis.</text>
</comment>
<keyword evidence="6 11" id="KW-0145">Chemotaxis</keyword>
<evidence type="ECO:0000256" key="5">
    <source>
        <dbReference type="ARBA" id="ARBA00022475"/>
    </source>
</evidence>
<comment type="caution">
    <text evidence="12">The sequence shown here is derived from an EMBL/GenBank/DDBJ whole genome shotgun (WGS) entry which is preliminary data.</text>
</comment>
<dbReference type="GO" id="GO:0009425">
    <property type="term" value="C:bacterial-type flagellum basal body"/>
    <property type="evidence" value="ECO:0007669"/>
    <property type="project" value="InterPro"/>
</dbReference>
<evidence type="ECO:0000256" key="7">
    <source>
        <dbReference type="ARBA" id="ARBA00022692"/>
    </source>
</evidence>
<evidence type="ECO:0000256" key="4">
    <source>
        <dbReference type="ARBA" id="ARBA00021812"/>
    </source>
</evidence>
<keyword evidence="9" id="KW-1133">Transmembrane helix</keyword>
<dbReference type="OrthoDB" id="2087278at2"/>
<dbReference type="eggNOG" id="COG1580">
    <property type="taxonomic scope" value="Bacteria"/>
</dbReference>
<gene>
    <name evidence="12" type="ORF">NG99_11820</name>
</gene>
<name>A0A0A3Z6F6_9GAMM</name>
<dbReference type="GO" id="GO:0071978">
    <property type="term" value="P:bacterial-type flagellum-dependent swarming motility"/>
    <property type="evidence" value="ECO:0007669"/>
    <property type="project" value="TreeGrafter"/>
</dbReference>
<evidence type="ECO:0000313" key="13">
    <source>
        <dbReference type="Proteomes" id="UP000030351"/>
    </source>
</evidence>
<evidence type="ECO:0000256" key="3">
    <source>
        <dbReference type="ARBA" id="ARBA00008281"/>
    </source>
</evidence>
<dbReference type="PANTHER" id="PTHR35091">
    <property type="entry name" value="FLAGELLAR PROTEIN FLIL"/>
    <property type="match status" value="1"/>
</dbReference>
<dbReference type="GO" id="GO:0005886">
    <property type="term" value="C:plasma membrane"/>
    <property type="evidence" value="ECO:0007669"/>
    <property type="project" value="UniProtKB-SubCell"/>
</dbReference>
<protein>
    <recommendedName>
        <fullName evidence="4 11">Flagellar protein FliL</fullName>
    </recommendedName>
</protein>
<dbReference type="InterPro" id="IPR005503">
    <property type="entry name" value="FliL"/>
</dbReference>
<keyword evidence="5" id="KW-1003">Cell membrane</keyword>
<accession>A0A0A3Z6F6</accession>
<sequence>MSKKKEESPEGAKKRPLGIILISLIAVAASAMAGFTWYEMKGIKSQIAAGNADEKKQPEQEAPVPVAPVYLSLETFTVSLKPTADDSDRVLYIGLTFRLKEESDKKILEEYLPEVRSRLLVTFSRKTAAELATDEGKTQLIEQIKSETGKDLNSILNATITDVLFNAFIIR</sequence>
<comment type="similarity">
    <text evidence="3 11">Belongs to the FliL family.</text>
</comment>
<comment type="subcellular location">
    <subcellularLocation>
        <location evidence="11">Cell inner membrane</location>
    </subcellularLocation>
    <subcellularLocation>
        <location evidence="2">Cell membrane</location>
        <topology evidence="2">Single-pass membrane protein</topology>
    </subcellularLocation>
</comment>
<keyword evidence="13" id="KW-1185">Reference proteome</keyword>
<proteinExistence type="inferred from homology"/>
<evidence type="ECO:0000313" key="12">
    <source>
        <dbReference type="EMBL" id="KGT93344.1"/>
    </source>
</evidence>
<keyword evidence="11" id="KW-0997">Cell inner membrane</keyword>
<dbReference type="AlphaFoldDB" id="A0A0A3Z6F6"/>
<dbReference type="NCBIfam" id="NF005435">
    <property type="entry name" value="PRK07021.1"/>
    <property type="match status" value="1"/>
</dbReference>
<evidence type="ECO:0000256" key="10">
    <source>
        <dbReference type="ARBA" id="ARBA00023136"/>
    </source>
</evidence>
<evidence type="ECO:0000256" key="1">
    <source>
        <dbReference type="ARBA" id="ARBA00002254"/>
    </source>
</evidence>
<dbReference type="STRING" id="371042.NG99_11820"/>
<organism evidence="12 13">
    <name type="scientific">Erwinia typographi</name>
    <dbReference type="NCBI Taxonomy" id="371042"/>
    <lineage>
        <taxon>Bacteria</taxon>
        <taxon>Pseudomonadati</taxon>
        <taxon>Pseudomonadota</taxon>
        <taxon>Gammaproteobacteria</taxon>
        <taxon>Enterobacterales</taxon>
        <taxon>Erwiniaceae</taxon>
        <taxon>Erwinia</taxon>
    </lineage>
</organism>
<dbReference type="EMBL" id="JRUQ01000037">
    <property type="protein sequence ID" value="KGT93344.1"/>
    <property type="molecule type" value="Genomic_DNA"/>
</dbReference>
<dbReference type="RefSeq" id="WP_034892653.1">
    <property type="nucleotide sequence ID" value="NZ_JRUQ01000037.1"/>
</dbReference>
<reference evidence="12 13" key="1">
    <citation type="submission" date="2014-10" db="EMBL/GenBank/DDBJ databases">
        <title>Genome sequence of Erwinia typographi M043b.</title>
        <authorList>
            <person name="Chan K.-G."/>
            <person name="Tan W.-S."/>
        </authorList>
    </citation>
    <scope>NUCLEOTIDE SEQUENCE [LARGE SCALE GENOMIC DNA]</scope>
    <source>
        <strain evidence="12 13">M043b</strain>
    </source>
</reference>
<dbReference type="PANTHER" id="PTHR35091:SF2">
    <property type="entry name" value="FLAGELLAR PROTEIN FLIL"/>
    <property type="match status" value="1"/>
</dbReference>
<dbReference type="Proteomes" id="UP000030351">
    <property type="component" value="Unassembled WGS sequence"/>
</dbReference>
<evidence type="ECO:0000256" key="6">
    <source>
        <dbReference type="ARBA" id="ARBA00022500"/>
    </source>
</evidence>
<evidence type="ECO:0000256" key="2">
    <source>
        <dbReference type="ARBA" id="ARBA00004162"/>
    </source>
</evidence>
<evidence type="ECO:0000256" key="9">
    <source>
        <dbReference type="ARBA" id="ARBA00022989"/>
    </source>
</evidence>